<dbReference type="AlphaFoldDB" id="A0A1B0D636"/>
<dbReference type="EnsemblMetazoa" id="PPAI002945-RA">
    <property type="protein sequence ID" value="PPAI002945-PA"/>
    <property type="gene ID" value="PPAI002945"/>
</dbReference>
<dbReference type="VEuPathDB" id="VectorBase:PPAI002945"/>
<name>A0A1B0D636_PHLPP</name>
<proteinExistence type="predicted"/>
<evidence type="ECO:0000313" key="3">
    <source>
        <dbReference type="Proteomes" id="UP000092462"/>
    </source>
</evidence>
<dbReference type="EMBL" id="AJVK01025696">
    <property type="status" value="NOT_ANNOTATED_CDS"/>
    <property type="molecule type" value="Genomic_DNA"/>
</dbReference>
<feature type="region of interest" description="Disordered" evidence="1">
    <location>
        <begin position="320"/>
        <end position="357"/>
    </location>
</feature>
<keyword evidence="3" id="KW-1185">Reference proteome</keyword>
<dbReference type="VEuPathDB" id="VectorBase:PPAPM1_003976"/>
<feature type="compositionally biased region" description="Low complexity" evidence="1">
    <location>
        <begin position="327"/>
        <end position="342"/>
    </location>
</feature>
<organism evidence="2 3">
    <name type="scientific">Phlebotomus papatasi</name>
    <name type="common">Sandfly</name>
    <dbReference type="NCBI Taxonomy" id="29031"/>
    <lineage>
        <taxon>Eukaryota</taxon>
        <taxon>Metazoa</taxon>
        <taxon>Ecdysozoa</taxon>
        <taxon>Arthropoda</taxon>
        <taxon>Hexapoda</taxon>
        <taxon>Insecta</taxon>
        <taxon>Pterygota</taxon>
        <taxon>Neoptera</taxon>
        <taxon>Endopterygota</taxon>
        <taxon>Diptera</taxon>
        <taxon>Nematocera</taxon>
        <taxon>Psychodoidea</taxon>
        <taxon>Psychodidae</taxon>
        <taxon>Phlebotomus</taxon>
        <taxon>Phlebotomus</taxon>
    </lineage>
</organism>
<feature type="region of interest" description="Disordered" evidence="1">
    <location>
        <begin position="129"/>
        <end position="149"/>
    </location>
</feature>
<feature type="compositionally biased region" description="Polar residues" evidence="1">
    <location>
        <begin position="266"/>
        <end position="280"/>
    </location>
</feature>
<sequence>MQLPYPEGVSLDTLAVLVKCADVGPLLAHVSPMETTLSAIGTNINLGSPYLSTPGSDSPKLGALVAPHLSGNLSPFPFAAATQHAAQLNLAAFRSPAFLGSHGFSFGGGFGYTRDSTGGGNGAVPFDCQSGQLNHHHHHHPSAFRNNNNNSPVNLFVGASGGNCVSGGVVSATDGTDRDGNLSDYCNYDHRVPPKDIDSQDISYTNCASRDEDTPHYSTSRDNSPLHPNLPPDSPDGISKRLDTESPVESSRSYLSQKSDEIAGYNSPQNDSIGSRSPENLTGRRSLDYPSAGQKNVSDMLDHKLPLSFLGPPLAALHSMTEMKSPGGTTVSQTSSQSNQTGAANPHGIDNILSRPPPVTSAGLSALTGGAMPRFSIAAAAAGMAQYLQQSQQGPLKAHSGSLVDRPHLYWPGLQGLVANPMAWRDRLAGS</sequence>
<accession>A0A1B0D636</accession>
<reference evidence="2" key="1">
    <citation type="submission" date="2022-08" db="UniProtKB">
        <authorList>
            <consortium name="EnsemblMetazoa"/>
        </authorList>
    </citation>
    <scope>IDENTIFICATION</scope>
    <source>
        <strain evidence="2">Israel</strain>
    </source>
</reference>
<evidence type="ECO:0000313" key="2">
    <source>
        <dbReference type="EnsemblMetazoa" id="PPAI002945-PA"/>
    </source>
</evidence>
<feature type="region of interest" description="Disordered" evidence="1">
    <location>
        <begin position="191"/>
        <end position="297"/>
    </location>
</feature>
<dbReference type="Proteomes" id="UP000092462">
    <property type="component" value="Unassembled WGS sequence"/>
</dbReference>
<feature type="compositionally biased region" description="Polar residues" evidence="1">
    <location>
        <begin position="247"/>
        <end position="257"/>
    </location>
</feature>
<protein>
    <submittedName>
        <fullName evidence="2">Uncharacterized protein</fullName>
    </submittedName>
</protein>
<evidence type="ECO:0000256" key="1">
    <source>
        <dbReference type="SAM" id="MobiDB-lite"/>
    </source>
</evidence>